<gene>
    <name evidence="2" type="ORF">ACAOBT_LOCUS10616</name>
</gene>
<name>A0A9P0P704_ACAOB</name>
<dbReference type="Proteomes" id="UP001152888">
    <property type="component" value="Unassembled WGS sequence"/>
</dbReference>
<feature type="non-terminal residue" evidence="2">
    <location>
        <position position="1"/>
    </location>
</feature>
<feature type="region of interest" description="Disordered" evidence="1">
    <location>
        <begin position="1"/>
        <end position="86"/>
    </location>
</feature>
<dbReference type="OrthoDB" id="6433810at2759"/>
<evidence type="ECO:0000313" key="2">
    <source>
        <dbReference type="EMBL" id="CAH1973552.1"/>
    </source>
</evidence>
<feature type="region of interest" description="Disordered" evidence="1">
    <location>
        <begin position="130"/>
        <end position="176"/>
    </location>
</feature>
<evidence type="ECO:0000313" key="3">
    <source>
        <dbReference type="Proteomes" id="UP001152888"/>
    </source>
</evidence>
<feature type="compositionally biased region" description="Polar residues" evidence="1">
    <location>
        <begin position="66"/>
        <end position="77"/>
    </location>
</feature>
<accession>A0A9P0P704</accession>
<dbReference type="EMBL" id="CAKOFQ010006811">
    <property type="protein sequence ID" value="CAH1973552.1"/>
    <property type="molecule type" value="Genomic_DNA"/>
</dbReference>
<feature type="region of interest" description="Disordered" evidence="1">
    <location>
        <begin position="231"/>
        <end position="276"/>
    </location>
</feature>
<feature type="compositionally biased region" description="Pro residues" evidence="1">
    <location>
        <begin position="151"/>
        <end position="164"/>
    </location>
</feature>
<evidence type="ECO:0000256" key="1">
    <source>
        <dbReference type="SAM" id="MobiDB-lite"/>
    </source>
</evidence>
<proteinExistence type="predicted"/>
<keyword evidence="3" id="KW-1185">Reference proteome</keyword>
<feature type="compositionally biased region" description="Polar residues" evidence="1">
    <location>
        <begin position="254"/>
        <end position="266"/>
    </location>
</feature>
<dbReference type="AlphaFoldDB" id="A0A9P0P704"/>
<reference evidence="2" key="1">
    <citation type="submission" date="2022-03" db="EMBL/GenBank/DDBJ databases">
        <authorList>
            <person name="Sayadi A."/>
        </authorList>
    </citation>
    <scope>NUCLEOTIDE SEQUENCE</scope>
</reference>
<organism evidence="2 3">
    <name type="scientific">Acanthoscelides obtectus</name>
    <name type="common">Bean weevil</name>
    <name type="synonym">Bruchus obtectus</name>
    <dbReference type="NCBI Taxonomy" id="200917"/>
    <lineage>
        <taxon>Eukaryota</taxon>
        <taxon>Metazoa</taxon>
        <taxon>Ecdysozoa</taxon>
        <taxon>Arthropoda</taxon>
        <taxon>Hexapoda</taxon>
        <taxon>Insecta</taxon>
        <taxon>Pterygota</taxon>
        <taxon>Neoptera</taxon>
        <taxon>Endopterygota</taxon>
        <taxon>Coleoptera</taxon>
        <taxon>Polyphaga</taxon>
        <taxon>Cucujiformia</taxon>
        <taxon>Chrysomeloidea</taxon>
        <taxon>Chrysomelidae</taxon>
        <taxon>Bruchinae</taxon>
        <taxon>Bruchini</taxon>
        <taxon>Acanthoscelides</taxon>
    </lineage>
</organism>
<protein>
    <submittedName>
        <fullName evidence="2">Uncharacterized protein</fullName>
    </submittedName>
</protein>
<feature type="compositionally biased region" description="Low complexity" evidence="1">
    <location>
        <begin position="232"/>
        <end position="244"/>
    </location>
</feature>
<comment type="caution">
    <text evidence="2">The sequence shown here is derived from an EMBL/GenBank/DDBJ whole genome shotgun (WGS) entry which is preliminary data.</text>
</comment>
<sequence>ETASSVSTPDPRDSPLSKPSRRRIRADRPSPAPNTDFTTHNNNNNQSSHVKNERLSPATPPEARSRSVTPSSAQSHPGTPPSAAAQEGVVGMIAAGRNYSDFMRSLAAKYNNANPNDYFSAARNGCFPPSPATLDPRFKPSFPLLPTGLTPQPPPTSKDPPPISATPSPVSDQSKKTDFTSVLNPFASVTGAAAVFPPLIDMSTTQTLLAMVRTAKEAELQGLLKNVKRPDVSSPLDLSSAAPPVKRPRIKTPSVGSPNGITTAQPSVKRADSESPRLHHEDISNWSVDDVCSFVANIDICAEYAQIQTRQLSLSRRLKQTFCATCAIKPLPV</sequence>